<feature type="transmembrane region" description="Helical" evidence="1">
    <location>
        <begin position="476"/>
        <end position="497"/>
    </location>
</feature>
<reference evidence="3 4" key="1">
    <citation type="submission" date="2020-03" db="EMBL/GenBank/DDBJ databases">
        <title>Draft Genome Sequence of Cudoniella acicularis.</title>
        <authorList>
            <person name="Buettner E."/>
            <person name="Kellner H."/>
        </authorList>
    </citation>
    <scope>NUCLEOTIDE SEQUENCE [LARGE SCALE GENOMIC DNA]</scope>
    <source>
        <strain evidence="3 4">DSM 108380</strain>
    </source>
</reference>
<name>A0A8H4RH28_9HELO</name>
<sequence length="526" mass="57183">MVQIFTLFGALSLASSATAWNYRTNTQAKISLFEASPVSRASSRSLTDLDCGASKPSTEITLPVDNCLWGDYFLVKNFKITQYPECASGQPAVAFFYSTTSCTGSPTFRSDESAISLNDRCLFGNSPQRWSMVFRCGSLKTQAVLKGRFQQAIPPPSSKKLMAPKMKATGGVVTPYFSYDCTINKPKEPTYLPADTCLPLEVGHGIYIHEPVICGNGKAALAQTYEDSECQRSLAWLGTDAFSSEYFASINKRCHTTNARSMAFTCGPESEMKMADEKPVKFAAVEQLVVLTSHKASPKPAPKLISPPVLLGVPAAAPARPKTEMKTGNGLQWEEKKNQFTIEFDSSMSSSPKKASTSRIGAQGGTIQPYYLENCKNDRAQAPLIKPVDTCVWTFMWKSLRVKTPAICPNGTQALFATYSRPGCKSTDLTSFGDIPSAFTDTCGDIENIDSVAFWCEGLPASEIGNKGSIGGFIKIILIILLVVVLMIALSILSCCLKGAKMMQQGNVLWERISALFGKKEGEIQL</sequence>
<gene>
    <name evidence="3" type="ORF">G7Y89_g8206</name>
</gene>
<dbReference type="OrthoDB" id="4767222at2759"/>
<keyword evidence="4" id="KW-1185">Reference proteome</keyword>
<keyword evidence="2" id="KW-0732">Signal</keyword>
<feature type="chain" id="PRO_5034395821" evidence="2">
    <location>
        <begin position="20"/>
        <end position="526"/>
    </location>
</feature>
<evidence type="ECO:0000256" key="1">
    <source>
        <dbReference type="SAM" id="Phobius"/>
    </source>
</evidence>
<protein>
    <submittedName>
        <fullName evidence="3">Uncharacterized protein</fullName>
    </submittedName>
</protein>
<keyword evidence="1" id="KW-1133">Transmembrane helix</keyword>
<dbReference type="AlphaFoldDB" id="A0A8H4RH28"/>
<evidence type="ECO:0000313" key="3">
    <source>
        <dbReference type="EMBL" id="KAF4629942.1"/>
    </source>
</evidence>
<evidence type="ECO:0000256" key="2">
    <source>
        <dbReference type="SAM" id="SignalP"/>
    </source>
</evidence>
<comment type="caution">
    <text evidence="3">The sequence shown here is derived from an EMBL/GenBank/DDBJ whole genome shotgun (WGS) entry which is preliminary data.</text>
</comment>
<dbReference type="EMBL" id="JAAMPI010000609">
    <property type="protein sequence ID" value="KAF4629942.1"/>
    <property type="molecule type" value="Genomic_DNA"/>
</dbReference>
<keyword evidence="1" id="KW-0812">Transmembrane</keyword>
<accession>A0A8H4RH28</accession>
<proteinExistence type="predicted"/>
<dbReference type="Proteomes" id="UP000566819">
    <property type="component" value="Unassembled WGS sequence"/>
</dbReference>
<organism evidence="3 4">
    <name type="scientific">Cudoniella acicularis</name>
    <dbReference type="NCBI Taxonomy" id="354080"/>
    <lineage>
        <taxon>Eukaryota</taxon>
        <taxon>Fungi</taxon>
        <taxon>Dikarya</taxon>
        <taxon>Ascomycota</taxon>
        <taxon>Pezizomycotina</taxon>
        <taxon>Leotiomycetes</taxon>
        <taxon>Helotiales</taxon>
        <taxon>Tricladiaceae</taxon>
        <taxon>Cudoniella</taxon>
    </lineage>
</organism>
<keyword evidence="1" id="KW-0472">Membrane</keyword>
<feature type="signal peptide" evidence="2">
    <location>
        <begin position="1"/>
        <end position="19"/>
    </location>
</feature>
<evidence type="ECO:0000313" key="4">
    <source>
        <dbReference type="Proteomes" id="UP000566819"/>
    </source>
</evidence>